<dbReference type="CDD" id="cd06578">
    <property type="entry name" value="HemD"/>
    <property type="match status" value="1"/>
</dbReference>
<proteinExistence type="predicted"/>
<dbReference type="EMBL" id="CP122537">
    <property type="protein sequence ID" value="WGH77691.1"/>
    <property type="molecule type" value="Genomic_DNA"/>
</dbReference>
<reference evidence="2 3" key="1">
    <citation type="submission" date="2023-04" db="EMBL/GenBank/DDBJ databases">
        <title>Jannaschia ovalis sp. nov., a marine bacterium isolated from sea tidal flat.</title>
        <authorList>
            <person name="Kwon D.Y."/>
            <person name="Kim J.-J."/>
        </authorList>
    </citation>
    <scope>NUCLEOTIDE SEQUENCE [LARGE SCALE GENOMIC DNA]</scope>
    <source>
        <strain evidence="2 3">GRR-S6-38</strain>
    </source>
</reference>
<feature type="domain" description="Tetrapyrrole biosynthesis uroporphyrinogen III synthase" evidence="1">
    <location>
        <begin position="22"/>
        <end position="212"/>
    </location>
</feature>
<dbReference type="GO" id="GO:0004852">
    <property type="term" value="F:uroporphyrinogen-III synthase activity"/>
    <property type="evidence" value="ECO:0007669"/>
    <property type="project" value="UniProtKB-EC"/>
</dbReference>
<dbReference type="Pfam" id="PF02602">
    <property type="entry name" value="HEM4"/>
    <property type="match status" value="1"/>
</dbReference>
<dbReference type="Proteomes" id="UP001243420">
    <property type="component" value="Chromosome"/>
</dbReference>
<dbReference type="SUPFAM" id="SSF69618">
    <property type="entry name" value="HemD-like"/>
    <property type="match status" value="1"/>
</dbReference>
<gene>
    <name evidence="2" type="ORF">P8627_11670</name>
</gene>
<evidence type="ECO:0000313" key="2">
    <source>
        <dbReference type="EMBL" id="WGH77691.1"/>
    </source>
</evidence>
<evidence type="ECO:0000259" key="1">
    <source>
        <dbReference type="Pfam" id="PF02602"/>
    </source>
</evidence>
<organism evidence="2 3">
    <name type="scientific">Jannaschia ovalis</name>
    <dbReference type="NCBI Taxonomy" id="3038773"/>
    <lineage>
        <taxon>Bacteria</taxon>
        <taxon>Pseudomonadati</taxon>
        <taxon>Pseudomonadota</taxon>
        <taxon>Alphaproteobacteria</taxon>
        <taxon>Rhodobacterales</taxon>
        <taxon>Roseobacteraceae</taxon>
        <taxon>Jannaschia</taxon>
    </lineage>
</organism>
<keyword evidence="3" id="KW-1185">Reference proteome</keyword>
<name>A0ABY8L8R5_9RHOB</name>
<sequence>MRLPILLTRPDAASREVAAHLAGERIVISPLIEVAPFGALPADLPDLLLSSRNAVAAYVALGGGPGRAAWVVGPGTAEAARAAGLSVRATAPDAATLAREVPVGTGPLLHLRGEVQRGDLAGDLRARGIPASDAVIYRQTPLALSAEALALLRAGPVLVPLYSPRSAALFGDAVPPEARGNLRLVCLSRAVAAAAPVPPDAVACAPDGPAMLAAIREVLDRNGG</sequence>
<dbReference type="InterPro" id="IPR036108">
    <property type="entry name" value="4pyrrol_syn_uPrphyn_synt_sf"/>
</dbReference>
<evidence type="ECO:0000313" key="3">
    <source>
        <dbReference type="Proteomes" id="UP001243420"/>
    </source>
</evidence>
<dbReference type="Gene3D" id="3.40.50.10090">
    <property type="match status" value="2"/>
</dbReference>
<keyword evidence="2" id="KW-0456">Lyase</keyword>
<dbReference type="EC" id="4.2.1.75" evidence="2"/>
<accession>A0ABY8L8R5</accession>
<protein>
    <submittedName>
        <fullName evidence="2">Uroporphyrinogen-III synthase</fullName>
        <ecNumber evidence="2">4.2.1.75</ecNumber>
    </submittedName>
</protein>
<dbReference type="RefSeq" id="WP_279964282.1">
    <property type="nucleotide sequence ID" value="NZ_CP122537.1"/>
</dbReference>
<dbReference type="InterPro" id="IPR003754">
    <property type="entry name" value="4pyrrol_synth_uPrphyn_synth"/>
</dbReference>